<dbReference type="GO" id="GO:0016787">
    <property type="term" value="F:hydrolase activity"/>
    <property type="evidence" value="ECO:0007669"/>
    <property type="project" value="UniProtKB-KW"/>
</dbReference>
<dbReference type="SUPFAM" id="SSF52540">
    <property type="entry name" value="P-loop containing nucleoside triphosphate hydrolases"/>
    <property type="match status" value="1"/>
</dbReference>
<dbReference type="PANTHER" id="PTHR47959:SF13">
    <property type="entry name" value="ATP-DEPENDENT RNA HELICASE RHLE"/>
    <property type="match status" value="1"/>
</dbReference>
<evidence type="ECO:0000313" key="9">
    <source>
        <dbReference type="EMBL" id="EJX09149.1"/>
    </source>
</evidence>
<dbReference type="GO" id="GO:0005829">
    <property type="term" value="C:cytosol"/>
    <property type="evidence" value="ECO:0007669"/>
    <property type="project" value="TreeGrafter"/>
</dbReference>
<dbReference type="InterPro" id="IPR014014">
    <property type="entry name" value="RNA_helicase_DEAD_Q_motif"/>
</dbReference>
<dbReference type="PROSITE" id="PS51192">
    <property type="entry name" value="HELICASE_ATP_BIND_1"/>
    <property type="match status" value="1"/>
</dbReference>
<keyword evidence="1" id="KW-0547">Nucleotide-binding</keyword>
<dbReference type="EMBL" id="AMCI01000452">
    <property type="protein sequence ID" value="EJX09149.1"/>
    <property type="molecule type" value="Genomic_DNA"/>
</dbReference>
<dbReference type="SMART" id="SM00490">
    <property type="entry name" value="HELICc"/>
    <property type="match status" value="1"/>
</dbReference>
<proteinExistence type="predicted"/>
<protein>
    <submittedName>
        <fullName evidence="9">DEAD/DEAH box helicase domain-containing protein</fullName>
    </submittedName>
</protein>
<dbReference type="PROSITE" id="PS51195">
    <property type="entry name" value="Q_MOTIF"/>
    <property type="match status" value="1"/>
</dbReference>
<dbReference type="Pfam" id="PF00270">
    <property type="entry name" value="DEAD"/>
    <property type="match status" value="1"/>
</dbReference>
<dbReference type="GO" id="GO:0003676">
    <property type="term" value="F:nucleic acid binding"/>
    <property type="evidence" value="ECO:0007669"/>
    <property type="project" value="InterPro"/>
</dbReference>
<keyword evidence="2" id="KW-0378">Hydrolase</keyword>
<evidence type="ECO:0000259" key="7">
    <source>
        <dbReference type="PROSITE" id="PS51194"/>
    </source>
</evidence>
<dbReference type="PROSITE" id="PS51194">
    <property type="entry name" value="HELICASE_CTER"/>
    <property type="match status" value="1"/>
</dbReference>
<dbReference type="InterPro" id="IPR044742">
    <property type="entry name" value="DEAD/DEAH_RhlB"/>
</dbReference>
<keyword evidence="4" id="KW-0067">ATP-binding</keyword>
<reference evidence="9" key="1">
    <citation type="journal article" date="2012" name="PLoS ONE">
        <title>Gene sets for utilization of primary and secondary nutrition supplies in the distal gut of endangered iberian lynx.</title>
        <authorList>
            <person name="Alcaide M."/>
            <person name="Messina E."/>
            <person name="Richter M."/>
            <person name="Bargiela R."/>
            <person name="Peplies J."/>
            <person name="Huws S.A."/>
            <person name="Newbold C.J."/>
            <person name="Golyshin P.N."/>
            <person name="Simon M.A."/>
            <person name="Lopez G."/>
            <person name="Yakimov M.M."/>
            <person name="Ferrer M."/>
        </authorList>
    </citation>
    <scope>NUCLEOTIDE SEQUENCE</scope>
</reference>
<evidence type="ECO:0000256" key="3">
    <source>
        <dbReference type="ARBA" id="ARBA00022806"/>
    </source>
</evidence>
<sequence>MKFSELQLNANVLEALDAMRFEECTPIQEQAIPLILEGKDLIAVAQTGTGKTAAFLLPILNKLSEGNHPEDAINCVIMSPTRELAQQIDQQMEGFSYFMPTSSVAVYGGNDGILFEQQKKGLTLGADVVIATPGRLIAHLSLGYVDLSKVSYFILDEADRMLDMGFYEDIMQIVKYLPKNRQTIMFSATMPAKIQQLANTILNNPAEIKLAVSKPAEKIIQASYVCYENQKLGIIRSLFSEEVPERAIIFASSKIKVKEVARALKSMKLKVGEMHSDLEQVQREAVMLEFKAGRINLLVATDIVARGIDIDDIRLVINYDVPHDSEDYVHRIGRTARANHDGVAITFVSEKEQNAFKSIENFLERDIYKIPVPAELGEAPAYTPCNGSGKGKVRRGKKLNNQGKKDGNRGSRSRSAFQ</sequence>
<name>J9GNF4_9ZZZZ</name>
<dbReference type="PROSITE" id="PS00039">
    <property type="entry name" value="DEAD_ATP_HELICASE"/>
    <property type="match status" value="1"/>
</dbReference>
<comment type="caution">
    <text evidence="9">The sequence shown here is derived from an EMBL/GenBank/DDBJ whole genome shotgun (WGS) entry which is preliminary data.</text>
</comment>
<dbReference type="InterPro" id="IPR027417">
    <property type="entry name" value="P-loop_NTPase"/>
</dbReference>
<dbReference type="InterPro" id="IPR001650">
    <property type="entry name" value="Helicase_C-like"/>
</dbReference>
<evidence type="ECO:0000256" key="2">
    <source>
        <dbReference type="ARBA" id="ARBA00022801"/>
    </source>
</evidence>
<evidence type="ECO:0000259" key="6">
    <source>
        <dbReference type="PROSITE" id="PS51192"/>
    </source>
</evidence>
<evidence type="ECO:0000256" key="5">
    <source>
        <dbReference type="SAM" id="MobiDB-lite"/>
    </source>
</evidence>
<dbReference type="GO" id="GO:0005524">
    <property type="term" value="F:ATP binding"/>
    <property type="evidence" value="ECO:0007669"/>
    <property type="project" value="UniProtKB-KW"/>
</dbReference>
<dbReference type="CDD" id="cd18787">
    <property type="entry name" value="SF2_C_DEAD"/>
    <property type="match status" value="1"/>
</dbReference>
<dbReference type="InterPro" id="IPR014001">
    <property type="entry name" value="Helicase_ATP-bd"/>
</dbReference>
<evidence type="ECO:0000256" key="1">
    <source>
        <dbReference type="ARBA" id="ARBA00022741"/>
    </source>
</evidence>
<dbReference type="InterPro" id="IPR050079">
    <property type="entry name" value="DEAD_box_RNA_helicase"/>
</dbReference>
<organism evidence="9">
    <name type="scientific">gut metagenome</name>
    <dbReference type="NCBI Taxonomy" id="749906"/>
    <lineage>
        <taxon>unclassified sequences</taxon>
        <taxon>metagenomes</taxon>
        <taxon>organismal metagenomes</taxon>
    </lineage>
</organism>
<feature type="domain" description="Helicase ATP-binding" evidence="6">
    <location>
        <begin position="32"/>
        <end position="208"/>
    </location>
</feature>
<dbReference type="PANTHER" id="PTHR47959">
    <property type="entry name" value="ATP-DEPENDENT RNA HELICASE RHLE-RELATED"/>
    <property type="match status" value="1"/>
</dbReference>
<evidence type="ECO:0000259" key="8">
    <source>
        <dbReference type="PROSITE" id="PS51195"/>
    </source>
</evidence>
<dbReference type="SMART" id="SM00487">
    <property type="entry name" value="DEXDc"/>
    <property type="match status" value="1"/>
</dbReference>
<dbReference type="Pfam" id="PF00271">
    <property type="entry name" value="Helicase_C"/>
    <property type="match status" value="1"/>
</dbReference>
<evidence type="ECO:0000256" key="4">
    <source>
        <dbReference type="ARBA" id="ARBA00022840"/>
    </source>
</evidence>
<feature type="domain" description="DEAD-box RNA helicase Q" evidence="8">
    <location>
        <begin position="1"/>
        <end position="29"/>
    </location>
</feature>
<dbReference type="InterPro" id="IPR000629">
    <property type="entry name" value="RNA-helicase_DEAD-box_CS"/>
</dbReference>
<dbReference type="InterPro" id="IPR011545">
    <property type="entry name" value="DEAD/DEAH_box_helicase_dom"/>
</dbReference>
<keyword evidence="3 9" id="KW-0347">Helicase</keyword>
<dbReference type="GO" id="GO:0003724">
    <property type="term" value="F:RNA helicase activity"/>
    <property type="evidence" value="ECO:0007669"/>
    <property type="project" value="InterPro"/>
</dbReference>
<dbReference type="Gene3D" id="3.40.50.300">
    <property type="entry name" value="P-loop containing nucleotide triphosphate hydrolases"/>
    <property type="match status" value="2"/>
</dbReference>
<dbReference type="CDD" id="cd00268">
    <property type="entry name" value="DEADc"/>
    <property type="match status" value="1"/>
</dbReference>
<gene>
    <name evidence="9" type="ORF">EVA_02738</name>
</gene>
<dbReference type="AlphaFoldDB" id="J9GNF4"/>
<feature type="region of interest" description="Disordered" evidence="5">
    <location>
        <begin position="379"/>
        <end position="418"/>
    </location>
</feature>
<accession>J9GNF4</accession>
<feature type="domain" description="Helicase C-terminal" evidence="7">
    <location>
        <begin position="234"/>
        <end position="378"/>
    </location>
</feature>